<dbReference type="AlphaFoldDB" id="A0A062TY21"/>
<comment type="caution">
    <text evidence="2">The sequence shown here is derived from an EMBL/GenBank/DDBJ whole genome shotgun (WGS) entry which is preliminary data.</text>
</comment>
<protein>
    <recommendedName>
        <fullName evidence="1">DUF4935 domain-containing protein</fullName>
    </recommendedName>
</protein>
<evidence type="ECO:0000313" key="3">
    <source>
        <dbReference type="Proteomes" id="UP000249123"/>
    </source>
</evidence>
<dbReference type="Proteomes" id="UP000249123">
    <property type="component" value="Unassembled WGS sequence"/>
</dbReference>
<dbReference type="Pfam" id="PF16289">
    <property type="entry name" value="PIN_12"/>
    <property type="match status" value="1"/>
</dbReference>
<organism evidence="2 3">
    <name type="scientific">Hyphomonas pacifica</name>
    <dbReference type="NCBI Taxonomy" id="1280941"/>
    <lineage>
        <taxon>Bacteria</taxon>
        <taxon>Pseudomonadati</taxon>
        <taxon>Pseudomonadota</taxon>
        <taxon>Alphaproteobacteria</taxon>
        <taxon>Hyphomonadales</taxon>
        <taxon>Hyphomonadaceae</taxon>
        <taxon>Hyphomonas</taxon>
    </lineage>
</organism>
<reference evidence="2 3" key="1">
    <citation type="submission" date="2013-04" db="EMBL/GenBank/DDBJ databases">
        <title>Hyphomonas sp. T24B3 Genome Sequencing.</title>
        <authorList>
            <person name="Lai Q."/>
            <person name="Shao Z."/>
        </authorList>
    </citation>
    <scope>NUCLEOTIDE SEQUENCE [LARGE SCALE GENOMIC DNA]</scope>
    <source>
        <strain evidence="2 3">T24B3</strain>
    </source>
</reference>
<dbReference type="EMBL" id="AWFB01000020">
    <property type="protein sequence ID" value="RAN33440.1"/>
    <property type="molecule type" value="Genomic_DNA"/>
</dbReference>
<dbReference type="InterPro" id="IPR032557">
    <property type="entry name" value="DUF4935"/>
</dbReference>
<sequence>MTVHVFVDTNIFLTFFHYSQEDLDSLNNVFASHEHGAATVYLTEQVVNEFLRNREAKIADALKRFEDSISSIQLPAFLKGYAEFSSLKNTSTTMKQLKKAVLEKVQADIAASSLPADLLISSIIKNAAVINISDDAYSAAKKSVQLGNPPGKNGSLGDAVNWQLLLSKVPDGEDIHIISEDGDYFSKLDLQAPHPFLAEKWKEAKKSNLHVYRSISKFLKVHFDGTAFSFDKNKEELIEKLRKSGSFATTHSTISKLEDYSYFSLPEVTKLLDAIVNNPQVNWIWSDADVWNFYKRVTLPRINEITQDDHKQMLELMFVDKPQIDSTESLI</sequence>
<evidence type="ECO:0000259" key="1">
    <source>
        <dbReference type="Pfam" id="PF16289"/>
    </source>
</evidence>
<name>A0A062TY21_9PROT</name>
<proteinExistence type="predicted"/>
<dbReference type="RefSeq" id="WP_034826421.1">
    <property type="nucleotide sequence ID" value="NZ_AWFA01000020.1"/>
</dbReference>
<evidence type="ECO:0000313" key="2">
    <source>
        <dbReference type="EMBL" id="RAN33440.1"/>
    </source>
</evidence>
<dbReference type="OrthoDB" id="569642at2"/>
<accession>A0A062TY21</accession>
<gene>
    <name evidence="2" type="ORF">HY3_12880</name>
</gene>
<keyword evidence="3" id="KW-1185">Reference proteome</keyword>
<dbReference type="STRING" id="1280941.HY2_13040"/>
<feature type="domain" description="DUF4935" evidence="1">
    <location>
        <begin position="5"/>
        <end position="184"/>
    </location>
</feature>
<dbReference type="eggNOG" id="COG1848">
    <property type="taxonomic scope" value="Bacteria"/>
</dbReference>